<protein>
    <submittedName>
        <fullName evidence="2">Uncharacterized protein</fullName>
    </submittedName>
</protein>
<accession>A0ABQ6HQP0</accession>
<proteinExistence type="predicted"/>
<keyword evidence="1" id="KW-1133">Transmembrane helix</keyword>
<keyword evidence="1" id="KW-0812">Transmembrane</keyword>
<keyword evidence="3" id="KW-1185">Reference proteome</keyword>
<feature type="transmembrane region" description="Helical" evidence="1">
    <location>
        <begin position="20"/>
        <end position="39"/>
    </location>
</feature>
<comment type="caution">
    <text evidence="2">The sequence shown here is derived from an EMBL/GenBank/DDBJ whole genome shotgun (WGS) entry which is preliminary data.</text>
</comment>
<dbReference type="EMBL" id="BSUJ01000001">
    <property type="protein sequence ID" value="GMA20327.1"/>
    <property type="molecule type" value="Genomic_DNA"/>
</dbReference>
<evidence type="ECO:0000313" key="3">
    <source>
        <dbReference type="Proteomes" id="UP001157109"/>
    </source>
</evidence>
<organism evidence="2 3">
    <name type="scientific">Arsenicicoccus piscis</name>
    <dbReference type="NCBI Taxonomy" id="673954"/>
    <lineage>
        <taxon>Bacteria</taxon>
        <taxon>Bacillati</taxon>
        <taxon>Actinomycetota</taxon>
        <taxon>Actinomycetes</taxon>
        <taxon>Micrococcales</taxon>
        <taxon>Intrasporangiaceae</taxon>
        <taxon>Arsenicicoccus</taxon>
    </lineage>
</organism>
<feature type="transmembrane region" description="Helical" evidence="1">
    <location>
        <begin position="45"/>
        <end position="62"/>
    </location>
</feature>
<keyword evidence="1" id="KW-0472">Membrane</keyword>
<evidence type="ECO:0000313" key="2">
    <source>
        <dbReference type="EMBL" id="GMA20327.1"/>
    </source>
</evidence>
<sequence>MGVALLRRRVSEIRWHERVLARPFAIGAVGCALGALLPTSGVLQWTRLLVAVALGLLALHVLRRVLGR</sequence>
<dbReference type="RefSeq" id="WP_284284595.1">
    <property type="nucleotide sequence ID" value="NZ_BSUJ01000001.1"/>
</dbReference>
<name>A0ABQ6HQP0_9MICO</name>
<gene>
    <name evidence="2" type="ORF">GCM10025862_23480</name>
</gene>
<dbReference type="Proteomes" id="UP001157109">
    <property type="component" value="Unassembled WGS sequence"/>
</dbReference>
<reference evidence="3" key="1">
    <citation type="journal article" date="2019" name="Int. J. Syst. Evol. Microbiol.">
        <title>The Global Catalogue of Microorganisms (GCM) 10K type strain sequencing project: providing services to taxonomists for standard genome sequencing and annotation.</title>
        <authorList>
            <consortium name="The Broad Institute Genomics Platform"/>
            <consortium name="The Broad Institute Genome Sequencing Center for Infectious Disease"/>
            <person name="Wu L."/>
            <person name="Ma J."/>
        </authorList>
    </citation>
    <scope>NUCLEOTIDE SEQUENCE [LARGE SCALE GENOMIC DNA]</scope>
    <source>
        <strain evidence="3">NBRC 105830</strain>
    </source>
</reference>
<evidence type="ECO:0000256" key="1">
    <source>
        <dbReference type="SAM" id="Phobius"/>
    </source>
</evidence>